<evidence type="ECO:0000313" key="1">
    <source>
        <dbReference type="EMBL" id="KAL2480250.1"/>
    </source>
</evidence>
<accession>A0ABD1QVL5</accession>
<reference evidence="2" key="1">
    <citation type="submission" date="2024-07" db="EMBL/GenBank/DDBJ databases">
        <title>Two chromosome-level genome assemblies of Korean endemic species Abeliophyllum distichum and Forsythia ovata (Oleaceae).</title>
        <authorList>
            <person name="Jang H."/>
        </authorList>
    </citation>
    <scope>NUCLEOTIDE SEQUENCE [LARGE SCALE GENOMIC DNA]</scope>
</reference>
<dbReference type="Proteomes" id="UP001604336">
    <property type="component" value="Unassembled WGS sequence"/>
</dbReference>
<protein>
    <submittedName>
        <fullName evidence="1">Uncharacterized protein</fullName>
    </submittedName>
</protein>
<dbReference type="AlphaFoldDB" id="A0ABD1QVL5"/>
<organism evidence="1 2">
    <name type="scientific">Abeliophyllum distichum</name>
    <dbReference type="NCBI Taxonomy" id="126358"/>
    <lineage>
        <taxon>Eukaryota</taxon>
        <taxon>Viridiplantae</taxon>
        <taxon>Streptophyta</taxon>
        <taxon>Embryophyta</taxon>
        <taxon>Tracheophyta</taxon>
        <taxon>Spermatophyta</taxon>
        <taxon>Magnoliopsida</taxon>
        <taxon>eudicotyledons</taxon>
        <taxon>Gunneridae</taxon>
        <taxon>Pentapetalae</taxon>
        <taxon>asterids</taxon>
        <taxon>lamiids</taxon>
        <taxon>Lamiales</taxon>
        <taxon>Oleaceae</taxon>
        <taxon>Forsythieae</taxon>
        <taxon>Abeliophyllum</taxon>
    </lineage>
</organism>
<name>A0ABD1QVL5_9LAMI</name>
<keyword evidence="2" id="KW-1185">Reference proteome</keyword>
<dbReference type="EMBL" id="JBFOLK010000010">
    <property type="protein sequence ID" value="KAL2480250.1"/>
    <property type="molecule type" value="Genomic_DNA"/>
</dbReference>
<proteinExistence type="predicted"/>
<evidence type="ECO:0000313" key="2">
    <source>
        <dbReference type="Proteomes" id="UP001604336"/>
    </source>
</evidence>
<sequence>MHPNTYISELSLRHMGFGGVPICRVRNWGLMRPSLPVMPRGCPHAGVIQTWENTIEGLNVGSAKFVNQKQEVRESDPEQYHLLIQHRRICTGPARHRSGACRICTDPARANLVERRSGAPGAPDDLRLKQIRCAWRTRSSVDQVRLAHQILRRSGALVHQMICADQVRLAHQIQRRSGALGAPDPAQIRCAGAPDDLRRSGALGAPDLAQIRRASVRLMARDGSAVGQALRAAGLVVFHRNVSVAGAPTAMEWWSFALGRK</sequence>
<gene>
    <name evidence="1" type="ORF">Adt_33216</name>
</gene>
<comment type="caution">
    <text evidence="1">The sequence shown here is derived from an EMBL/GenBank/DDBJ whole genome shotgun (WGS) entry which is preliminary data.</text>
</comment>